<dbReference type="Pfam" id="PF13622">
    <property type="entry name" value="4HBT_3"/>
    <property type="match status" value="1"/>
</dbReference>
<comment type="similarity">
    <text evidence="1">Belongs to the C/M/P thioester hydrolase family.</text>
</comment>
<dbReference type="Proteomes" id="UP000799772">
    <property type="component" value="Unassembled WGS sequence"/>
</dbReference>
<dbReference type="InterPro" id="IPR029069">
    <property type="entry name" value="HotDog_dom_sf"/>
</dbReference>
<evidence type="ECO:0000259" key="4">
    <source>
        <dbReference type="Pfam" id="PF13622"/>
    </source>
</evidence>
<dbReference type="GO" id="GO:0006637">
    <property type="term" value="P:acyl-CoA metabolic process"/>
    <property type="evidence" value="ECO:0007669"/>
    <property type="project" value="InterPro"/>
</dbReference>
<accession>A0A9P4ITI1</accession>
<dbReference type="InterPro" id="IPR049449">
    <property type="entry name" value="TesB_ACOT8-like_N"/>
</dbReference>
<name>A0A9P4ITI1_9PEZI</name>
<feature type="domain" description="Acyl-CoA thioesterase-like N-terminal HotDog" evidence="4">
    <location>
        <begin position="42"/>
        <end position="120"/>
    </location>
</feature>
<dbReference type="AlphaFoldDB" id="A0A9P4ITI1"/>
<dbReference type="PANTHER" id="PTHR11066:SF64">
    <property type="entry name" value="ACYL-COA THIOESTERASE (AFU_ORTHOLOGUE AFUA_1G12060)"/>
    <property type="match status" value="1"/>
</dbReference>
<dbReference type="CDD" id="cd03444">
    <property type="entry name" value="Thioesterase_II_repeat1"/>
    <property type="match status" value="1"/>
</dbReference>
<dbReference type="EMBL" id="ML978121">
    <property type="protein sequence ID" value="KAF2103996.1"/>
    <property type="molecule type" value="Genomic_DNA"/>
</dbReference>
<dbReference type="GO" id="GO:0009062">
    <property type="term" value="P:fatty acid catabolic process"/>
    <property type="evidence" value="ECO:0007669"/>
    <property type="project" value="TreeGrafter"/>
</dbReference>
<evidence type="ECO:0000313" key="5">
    <source>
        <dbReference type="EMBL" id="KAF2103996.1"/>
    </source>
</evidence>
<dbReference type="Gene3D" id="2.40.160.210">
    <property type="entry name" value="Acyl-CoA thioesterase, double hotdog domain"/>
    <property type="match status" value="1"/>
</dbReference>
<protein>
    <submittedName>
        <fullName evidence="5">Acyl-CoA thioesteras-like protein</fullName>
    </submittedName>
</protein>
<gene>
    <name evidence="5" type="ORF">NA57DRAFT_30149</name>
</gene>
<keyword evidence="6" id="KW-1185">Reference proteome</keyword>
<feature type="region of interest" description="Disordered" evidence="3">
    <location>
        <begin position="278"/>
        <end position="304"/>
    </location>
</feature>
<evidence type="ECO:0000256" key="1">
    <source>
        <dbReference type="ARBA" id="ARBA00006538"/>
    </source>
</evidence>
<dbReference type="InterPro" id="IPR003703">
    <property type="entry name" value="Acyl_CoA_thio"/>
</dbReference>
<dbReference type="CDD" id="cd03445">
    <property type="entry name" value="Thioesterase_II_repeat2"/>
    <property type="match status" value="1"/>
</dbReference>
<dbReference type="OrthoDB" id="68328at2759"/>
<sequence length="358" mass="40304">MAPRPYFNDKGEVLPLVELMKLEKIDDWTFRSCSKAYEPTGGGNGAYGGFIYSLSAWAAAQTVAEGQILHSVSGNFILGGIPKEHFDIKITKIRDGGSYCTRFTTVSQSKGICFTSICSFKRSETSAIDLQDPHMNIRTHYSSVLSGKSYYDHPEAPSQDSEWFRQIYLPKHPDHYNPLPGLHLRKVDMKAYNEPRHPIDRRQLIFYTLRGRLPEIDKERPSTREANLHAIGHLFASDRNSLHIIPNFNDLGLSASRIASLSHTVTFHVGVDKLFMPNEPAGRNPRSPPTEGPDGEVWSGEADESQRKWFVQEAWSTRSGGGRAFHTSRLWDMETGVHLATTVQDGLVRYREGAELKL</sequence>
<dbReference type="GO" id="GO:0047617">
    <property type="term" value="F:fatty acyl-CoA hydrolase activity"/>
    <property type="evidence" value="ECO:0007669"/>
    <property type="project" value="InterPro"/>
</dbReference>
<keyword evidence="2" id="KW-0378">Hydrolase</keyword>
<evidence type="ECO:0000313" key="6">
    <source>
        <dbReference type="Proteomes" id="UP000799772"/>
    </source>
</evidence>
<comment type="caution">
    <text evidence="5">The sequence shown here is derived from an EMBL/GenBank/DDBJ whole genome shotgun (WGS) entry which is preliminary data.</text>
</comment>
<evidence type="ECO:0000256" key="3">
    <source>
        <dbReference type="SAM" id="MobiDB-lite"/>
    </source>
</evidence>
<organism evidence="5 6">
    <name type="scientific">Rhizodiscina lignyota</name>
    <dbReference type="NCBI Taxonomy" id="1504668"/>
    <lineage>
        <taxon>Eukaryota</taxon>
        <taxon>Fungi</taxon>
        <taxon>Dikarya</taxon>
        <taxon>Ascomycota</taxon>
        <taxon>Pezizomycotina</taxon>
        <taxon>Dothideomycetes</taxon>
        <taxon>Pleosporomycetidae</taxon>
        <taxon>Aulographales</taxon>
        <taxon>Rhizodiscinaceae</taxon>
        <taxon>Rhizodiscina</taxon>
    </lineage>
</organism>
<proteinExistence type="inferred from homology"/>
<reference evidence="5" key="1">
    <citation type="journal article" date="2020" name="Stud. Mycol.">
        <title>101 Dothideomycetes genomes: a test case for predicting lifestyles and emergence of pathogens.</title>
        <authorList>
            <person name="Haridas S."/>
            <person name="Albert R."/>
            <person name="Binder M."/>
            <person name="Bloem J."/>
            <person name="Labutti K."/>
            <person name="Salamov A."/>
            <person name="Andreopoulos B."/>
            <person name="Baker S."/>
            <person name="Barry K."/>
            <person name="Bills G."/>
            <person name="Bluhm B."/>
            <person name="Cannon C."/>
            <person name="Castanera R."/>
            <person name="Culley D."/>
            <person name="Daum C."/>
            <person name="Ezra D."/>
            <person name="Gonzalez J."/>
            <person name="Henrissat B."/>
            <person name="Kuo A."/>
            <person name="Liang C."/>
            <person name="Lipzen A."/>
            <person name="Lutzoni F."/>
            <person name="Magnuson J."/>
            <person name="Mondo S."/>
            <person name="Nolan M."/>
            <person name="Ohm R."/>
            <person name="Pangilinan J."/>
            <person name="Park H.-J."/>
            <person name="Ramirez L."/>
            <person name="Alfaro M."/>
            <person name="Sun H."/>
            <person name="Tritt A."/>
            <person name="Yoshinaga Y."/>
            <person name="Zwiers L.-H."/>
            <person name="Turgeon B."/>
            <person name="Goodwin S."/>
            <person name="Spatafora J."/>
            <person name="Crous P."/>
            <person name="Grigoriev I."/>
        </authorList>
    </citation>
    <scope>NUCLEOTIDE SEQUENCE</scope>
    <source>
        <strain evidence="5">CBS 133067</strain>
    </source>
</reference>
<dbReference type="PANTHER" id="PTHR11066">
    <property type="entry name" value="ACYL-COA THIOESTERASE"/>
    <property type="match status" value="1"/>
</dbReference>
<dbReference type="InterPro" id="IPR042171">
    <property type="entry name" value="Acyl-CoA_hotdog"/>
</dbReference>
<dbReference type="SUPFAM" id="SSF54637">
    <property type="entry name" value="Thioesterase/thiol ester dehydrase-isomerase"/>
    <property type="match status" value="2"/>
</dbReference>
<dbReference type="GO" id="GO:0005782">
    <property type="term" value="C:peroxisomal matrix"/>
    <property type="evidence" value="ECO:0007669"/>
    <property type="project" value="TreeGrafter"/>
</dbReference>
<evidence type="ECO:0000256" key="2">
    <source>
        <dbReference type="ARBA" id="ARBA00022801"/>
    </source>
</evidence>